<evidence type="ECO:0000256" key="3">
    <source>
        <dbReference type="ARBA" id="ARBA00022989"/>
    </source>
</evidence>
<feature type="transmembrane region" description="Helical" evidence="6">
    <location>
        <begin position="489"/>
        <end position="509"/>
    </location>
</feature>
<dbReference type="SUPFAM" id="SSF51206">
    <property type="entry name" value="cAMP-binding domain-like"/>
    <property type="match status" value="1"/>
</dbReference>
<reference evidence="9 10" key="1">
    <citation type="journal article" date="2019" name="Front. Genet.">
        <title>Whole-Genome Sequencing of the Opportunistic Yeast Pathogen Candida inconspicua Uncovers Its Hybrid Origin.</title>
        <authorList>
            <person name="Mixao V."/>
            <person name="Hansen A.P."/>
            <person name="Saus E."/>
            <person name="Boekhout T."/>
            <person name="Lass-Florl C."/>
            <person name="Gabaldon T."/>
        </authorList>
    </citation>
    <scope>NUCLEOTIDE SEQUENCE [LARGE SCALE GENOMIC DNA]</scope>
    <source>
        <strain evidence="9 10">CBS 180</strain>
    </source>
</reference>
<evidence type="ECO:0000256" key="5">
    <source>
        <dbReference type="SAM" id="MobiDB-lite"/>
    </source>
</evidence>
<dbReference type="InterPro" id="IPR052706">
    <property type="entry name" value="Membrane-Transporter-like"/>
</dbReference>
<name>A0A4T0WZL9_9ASCO</name>
<dbReference type="InterPro" id="IPR000595">
    <property type="entry name" value="cNMP-bd_dom"/>
</dbReference>
<feature type="domain" description="STAS" evidence="8">
    <location>
        <begin position="652"/>
        <end position="766"/>
    </location>
</feature>
<dbReference type="Gene3D" id="3.30.750.24">
    <property type="entry name" value="STAS domain"/>
    <property type="match status" value="1"/>
</dbReference>
<dbReference type="GO" id="GO:0016020">
    <property type="term" value="C:membrane"/>
    <property type="evidence" value="ECO:0007669"/>
    <property type="project" value="UniProtKB-SubCell"/>
</dbReference>
<keyword evidence="10" id="KW-1185">Reference proteome</keyword>
<feature type="transmembrane region" description="Helical" evidence="6">
    <location>
        <begin position="358"/>
        <end position="380"/>
    </location>
</feature>
<keyword evidence="3 6" id="KW-1133">Transmembrane helix</keyword>
<keyword evidence="2 6" id="KW-0812">Transmembrane</keyword>
<feature type="transmembrane region" description="Helical" evidence="6">
    <location>
        <begin position="320"/>
        <end position="338"/>
    </location>
</feature>
<evidence type="ECO:0000259" key="7">
    <source>
        <dbReference type="PROSITE" id="PS50042"/>
    </source>
</evidence>
<dbReference type="InterPro" id="IPR036513">
    <property type="entry name" value="STAS_dom_sf"/>
</dbReference>
<keyword evidence="4 6" id="KW-0472">Membrane</keyword>
<comment type="subcellular location">
    <subcellularLocation>
        <location evidence="1">Membrane</location>
        <topology evidence="1">Multi-pass membrane protein</topology>
    </subcellularLocation>
</comment>
<feature type="domain" description="Cyclic nucleotide-binding" evidence="7">
    <location>
        <begin position="858"/>
        <end position="977"/>
    </location>
</feature>
<dbReference type="CDD" id="cd00038">
    <property type="entry name" value="CAP_ED"/>
    <property type="match status" value="1"/>
</dbReference>
<protein>
    <recommendedName>
        <fullName evidence="11">STAS domain-containing protein</fullName>
    </recommendedName>
</protein>
<dbReference type="PANTHER" id="PTHR43310">
    <property type="entry name" value="SULFATE TRANSPORTER YBAR-RELATED"/>
    <property type="match status" value="1"/>
</dbReference>
<dbReference type="InterPro" id="IPR011547">
    <property type="entry name" value="SLC26A/SulP_dom"/>
</dbReference>
<dbReference type="PROSITE" id="PS50042">
    <property type="entry name" value="CNMP_BINDING_3"/>
    <property type="match status" value="1"/>
</dbReference>
<dbReference type="EMBL" id="SELW01000507">
    <property type="protein sequence ID" value="TID24571.1"/>
    <property type="molecule type" value="Genomic_DNA"/>
</dbReference>
<feature type="compositionally biased region" description="Low complexity" evidence="5">
    <location>
        <begin position="27"/>
        <end position="36"/>
    </location>
</feature>
<dbReference type="InterPro" id="IPR018490">
    <property type="entry name" value="cNMP-bd_dom_sf"/>
</dbReference>
<dbReference type="InterPro" id="IPR014710">
    <property type="entry name" value="RmlC-like_jellyroll"/>
</dbReference>
<dbReference type="STRING" id="52247.A0A4T0WZL9"/>
<dbReference type="Gene3D" id="2.60.120.10">
    <property type="entry name" value="Jelly Rolls"/>
    <property type="match status" value="1"/>
</dbReference>
<sequence length="992" mass="111962">MPQSNSPDSNRHPSMTQPKSIISTRNQYQQHQQQQQSLGSSLARSFVYSSFKPSYSPINESLQVHTPDSIHEYSADLAGIGVPDADIELDEDAIIDTENNTGEVSRYIPNAEPRECRPEEETTPLFPYDDDEDDSTNYTTMLTDLEALKTQEDRVSVNDIVRFVKEADAQQWLNACVLGPAHYLPSVFLGTLLNVLDGVSYGMIIFPLGEAVFSNLGPTGLSMFYVSTILCQLVFSLGGSAFKSGVGSEMIEVTPFFHQMATSIMVKLQSESENGSIDVNKKIITTTIFTYAISSIITGLCFGLLGRCKLGKLVGFFPRHILVGCIGGVGYFLVVTGIEVSSRLEGGISYNIPTLEYLIEPLPFIQWVIPLVLAAILVLIQRVNRNPLVVPAFLVLIFVLFHVLVAVVPTWNLDKARDYGWVFASESSNEKWYAFYEYYDFKLCDWWLVLHQTPTMLALTFFGVLHVPINVPAFALTTGMDTYDVDRELMAHGVSNFVSGLFGAIPNYLVYTNSVLFFRSGADSRLSGVMLAIATTGIMFIGPVLIGYIPVTVVGLLIYLLGYELLKESIWDTFGRLRKFEYATIIIIVITMGAWDFVYGILVGILLACVSFVIEAGRKPVISEIYTGEYARSIVVRHPKQIEFLKDVGNQICVLKLSGSLFFGSIGGLEDKIRAMFELANYKRQPIRYLILDLNDVTTFDFSATEGFKRIRNLLMERNCYFILSSIEDKSCNIVESLKFCGLWETEEHTEKIQMFNTLNSALEWCENKFLENYRQIITRPQESIAVNTGNNGYGSISPIIGTPRQVQFIKAARKHKLDEMKEQDQILRKLNGVTERRVSMSNMKQPLYLILQVMQGLSKRTEESFWIKLLPYLKRVQFKKGDIIYEKGVHDPTVFMIESGLVDFKIEFNDLKFSISSSELPLTMFGDIAIVNSNRRIKYMANTMTVVWVLDYTSIEKLQRDNSEIYEELLLVFLRLTTQRMESVTSNVLIS</sequence>
<dbReference type="InterPro" id="IPR002645">
    <property type="entry name" value="STAS_dom"/>
</dbReference>
<evidence type="ECO:0000256" key="6">
    <source>
        <dbReference type="SAM" id="Phobius"/>
    </source>
</evidence>
<dbReference type="Pfam" id="PF00916">
    <property type="entry name" value="Sulfate_transp"/>
    <property type="match status" value="1"/>
</dbReference>
<accession>A0A4T0WZL9</accession>
<evidence type="ECO:0000259" key="8">
    <source>
        <dbReference type="PROSITE" id="PS50801"/>
    </source>
</evidence>
<dbReference type="Pfam" id="PF00027">
    <property type="entry name" value="cNMP_binding"/>
    <property type="match status" value="1"/>
</dbReference>
<proteinExistence type="predicted"/>
<feature type="transmembrane region" description="Helical" evidence="6">
    <location>
        <begin position="529"/>
        <end position="561"/>
    </location>
</feature>
<feature type="region of interest" description="Disordered" evidence="5">
    <location>
        <begin position="1"/>
        <end position="40"/>
    </location>
</feature>
<evidence type="ECO:0000256" key="4">
    <source>
        <dbReference type="ARBA" id="ARBA00023136"/>
    </source>
</evidence>
<feature type="transmembrane region" description="Helical" evidence="6">
    <location>
        <begin position="582"/>
        <end position="614"/>
    </location>
</feature>
<dbReference type="SUPFAM" id="SSF52091">
    <property type="entry name" value="SpoIIaa-like"/>
    <property type="match status" value="1"/>
</dbReference>
<dbReference type="SMART" id="SM00100">
    <property type="entry name" value="cNMP"/>
    <property type="match status" value="1"/>
</dbReference>
<feature type="transmembrane region" description="Helical" evidence="6">
    <location>
        <begin position="392"/>
        <end position="411"/>
    </location>
</feature>
<evidence type="ECO:0000256" key="1">
    <source>
        <dbReference type="ARBA" id="ARBA00004141"/>
    </source>
</evidence>
<feature type="compositionally biased region" description="Polar residues" evidence="5">
    <location>
        <begin position="1"/>
        <end position="26"/>
    </location>
</feature>
<gene>
    <name evidence="9" type="ORF">CANINC_003043</name>
</gene>
<dbReference type="AlphaFoldDB" id="A0A4T0WZL9"/>
<evidence type="ECO:0000313" key="9">
    <source>
        <dbReference type="EMBL" id="TID24571.1"/>
    </source>
</evidence>
<organism evidence="9 10">
    <name type="scientific">Pichia inconspicua</name>
    <dbReference type="NCBI Taxonomy" id="52247"/>
    <lineage>
        <taxon>Eukaryota</taxon>
        <taxon>Fungi</taxon>
        <taxon>Dikarya</taxon>
        <taxon>Ascomycota</taxon>
        <taxon>Saccharomycotina</taxon>
        <taxon>Pichiomycetes</taxon>
        <taxon>Pichiales</taxon>
        <taxon>Pichiaceae</taxon>
        <taxon>Pichia</taxon>
    </lineage>
</organism>
<dbReference type="CDD" id="cd07042">
    <property type="entry name" value="STAS_SulP_like_sulfate_transporter"/>
    <property type="match status" value="1"/>
</dbReference>
<evidence type="ECO:0000256" key="2">
    <source>
        <dbReference type="ARBA" id="ARBA00022692"/>
    </source>
</evidence>
<dbReference type="Pfam" id="PF01740">
    <property type="entry name" value="STAS"/>
    <property type="match status" value="1"/>
</dbReference>
<dbReference type="OrthoDB" id="409725at2759"/>
<dbReference type="PANTHER" id="PTHR43310:SF4">
    <property type="entry name" value="AFR304WP"/>
    <property type="match status" value="1"/>
</dbReference>
<feature type="transmembrane region" description="Helical" evidence="6">
    <location>
        <begin position="456"/>
        <end position="477"/>
    </location>
</feature>
<feature type="transmembrane region" description="Helical" evidence="6">
    <location>
        <begin position="288"/>
        <end position="308"/>
    </location>
</feature>
<dbReference type="PROSITE" id="PS50801">
    <property type="entry name" value="STAS"/>
    <property type="match status" value="1"/>
</dbReference>
<evidence type="ECO:0000313" key="10">
    <source>
        <dbReference type="Proteomes" id="UP000307173"/>
    </source>
</evidence>
<dbReference type="Proteomes" id="UP000307173">
    <property type="component" value="Unassembled WGS sequence"/>
</dbReference>
<evidence type="ECO:0008006" key="11">
    <source>
        <dbReference type="Google" id="ProtNLM"/>
    </source>
</evidence>
<comment type="caution">
    <text evidence="9">The sequence shown here is derived from an EMBL/GenBank/DDBJ whole genome shotgun (WGS) entry which is preliminary data.</text>
</comment>